<feature type="region of interest" description="Disordered" evidence="1">
    <location>
        <begin position="1"/>
        <end position="22"/>
    </location>
</feature>
<evidence type="ECO:0000313" key="2">
    <source>
        <dbReference type="EMBL" id="KAG5929881.1"/>
    </source>
</evidence>
<name>A0A8K0JCK3_9HYPO</name>
<keyword evidence="3" id="KW-1185">Reference proteome</keyword>
<organism evidence="2 3">
    <name type="scientific">Claviceps africana</name>
    <dbReference type="NCBI Taxonomy" id="83212"/>
    <lineage>
        <taxon>Eukaryota</taxon>
        <taxon>Fungi</taxon>
        <taxon>Dikarya</taxon>
        <taxon>Ascomycota</taxon>
        <taxon>Pezizomycotina</taxon>
        <taxon>Sordariomycetes</taxon>
        <taxon>Hypocreomycetidae</taxon>
        <taxon>Hypocreales</taxon>
        <taxon>Clavicipitaceae</taxon>
        <taxon>Claviceps</taxon>
    </lineage>
</organism>
<proteinExistence type="predicted"/>
<comment type="caution">
    <text evidence="2">The sequence shown here is derived from an EMBL/GenBank/DDBJ whole genome shotgun (WGS) entry which is preliminary data.</text>
</comment>
<evidence type="ECO:0000256" key="1">
    <source>
        <dbReference type="SAM" id="MobiDB-lite"/>
    </source>
</evidence>
<dbReference type="Proteomes" id="UP000811619">
    <property type="component" value="Unassembled WGS sequence"/>
</dbReference>
<sequence length="96" mass="10874">MNITRALLHNREPDWHEPRRSTESFVDATESGTKLIDIGIVKQLAFRTHRQRLDSSAIVAWPQVVIAYIEARARDRASNKTGFETIPRKTASSNTA</sequence>
<protein>
    <submittedName>
        <fullName evidence="2">Uncharacterized protein</fullName>
    </submittedName>
</protein>
<feature type="compositionally biased region" description="Basic and acidic residues" evidence="1">
    <location>
        <begin position="9"/>
        <end position="22"/>
    </location>
</feature>
<reference evidence="2" key="1">
    <citation type="journal article" date="2020" name="bioRxiv">
        <title>Whole genome comparisons of ergot fungi reveals the divergence and evolution of species within the genus Claviceps are the result of varying mechanisms driving genome evolution and host range expansion.</title>
        <authorList>
            <person name="Wyka S.A."/>
            <person name="Mondo S.J."/>
            <person name="Liu M."/>
            <person name="Dettman J."/>
            <person name="Nalam V."/>
            <person name="Broders K.D."/>
        </authorList>
    </citation>
    <scope>NUCLEOTIDE SEQUENCE</scope>
    <source>
        <strain evidence="2">CCC 489</strain>
    </source>
</reference>
<dbReference type="EMBL" id="SRPY01000035">
    <property type="protein sequence ID" value="KAG5929881.1"/>
    <property type="molecule type" value="Genomic_DNA"/>
</dbReference>
<gene>
    <name evidence="2" type="ORF">E4U42_004073</name>
</gene>
<evidence type="ECO:0000313" key="3">
    <source>
        <dbReference type="Proteomes" id="UP000811619"/>
    </source>
</evidence>
<dbReference type="AlphaFoldDB" id="A0A8K0JCK3"/>
<feature type="region of interest" description="Disordered" evidence="1">
    <location>
        <begin position="76"/>
        <end position="96"/>
    </location>
</feature>
<accession>A0A8K0JCK3</accession>